<keyword evidence="7" id="KW-1185">Reference proteome</keyword>
<feature type="transmembrane region" description="Helical" evidence="5">
    <location>
        <begin position="32"/>
        <end position="54"/>
    </location>
</feature>
<dbReference type="AlphaFoldDB" id="A0A161PSW9"/>
<evidence type="ECO:0000313" key="6">
    <source>
        <dbReference type="EMBL" id="KYO64357.1"/>
    </source>
</evidence>
<keyword evidence="1" id="KW-1003">Cell membrane</keyword>
<dbReference type="NCBIfam" id="TIGR02840">
    <property type="entry name" value="spore_YtaF"/>
    <property type="match status" value="1"/>
</dbReference>
<evidence type="ECO:0000256" key="2">
    <source>
        <dbReference type="ARBA" id="ARBA00022692"/>
    </source>
</evidence>
<dbReference type="RefSeq" id="WP_068749210.1">
    <property type="nucleotide sequence ID" value="NZ_LOHZ01000043.1"/>
</dbReference>
<dbReference type="EMBL" id="LOHZ01000043">
    <property type="protein sequence ID" value="KYO64357.1"/>
    <property type="molecule type" value="Genomic_DNA"/>
</dbReference>
<organism evidence="6 7">
    <name type="scientific">Thermovenabulum gondwanense</name>
    <dbReference type="NCBI Taxonomy" id="520767"/>
    <lineage>
        <taxon>Bacteria</taxon>
        <taxon>Bacillati</taxon>
        <taxon>Bacillota</taxon>
        <taxon>Clostridia</taxon>
        <taxon>Thermosediminibacterales</taxon>
        <taxon>Thermosediminibacteraceae</taxon>
        <taxon>Thermovenabulum</taxon>
    </lineage>
</organism>
<feature type="transmembrane region" description="Helical" evidence="5">
    <location>
        <begin position="66"/>
        <end position="85"/>
    </location>
</feature>
<keyword evidence="3 5" id="KW-1133">Transmembrane helix</keyword>
<keyword evidence="2 5" id="KW-0812">Transmembrane</keyword>
<dbReference type="InterPro" id="IPR003810">
    <property type="entry name" value="Mntp/YtaF"/>
</dbReference>
<dbReference type="Proteomes" id="UP000075737">
    <property type="component" value="Unassembled WGS sequence"/>
</dbReference>
<dbReference type="InterPro" id="IPR014205">
    <property type="entry name" value="Spore_YtaF"/>
</dbReference>
<accession>A0A161PSW9</accession>
<dbReference type="PANTHER" id="PTHR35529">
    <property type="entry name" value="MANGANESE EFFLUX PUMP MNTP-RELATED"/>
    <property type="match status" value="1"/>
</dbReference>
<dbReference type="Pfam" id="PF02659">
    <property type="entry name" value="Mntp"/>
    <property type="match status" value="2"/>
</dbReference>
<dbReference type="OrthoDB" id="1679205at2"/>
<keyword evidence="4 5" id="KW-0472">Membrane</keyword>
<protein>
    <recommendedName>
        <fullName evidence="8">Manganese efflux pump MntP</fullName>
    </recommendedName>
</protein>
<feature type="transmembrane region" description="Helical" evidence="5">
    <location>
        <begin position="131"/>
        <end position="149"/>
    </location>
</feature>
<evidence type="ECO:0000256" key="1">
    <source>
        <dbReference type="ARBA" id="ARBA00022475"/>
    </source>
</evidence>
<gene>
    <name evidence="6" type="ORF">ATZ99_21170</name>
</gene>
<reference evidence="6 7" key="1">
    <citation type="submission" date="2015-12" db="EMBL/GenBank/DDBJ databases">
        <title>Draft genome of Thermovenabulum gondwanense isolated from a red thermophilic microbial mat colonisisng an outflow channel of a bore well.</title>
        <authorList>
            <person name="Patel B.K."/>
        </authorList>
    </citation>
    <scope>NUCLEOTIDE SEQUENCE [LARGE SCALE GENOMIC DNA]</scope>
    <source>
        <strain evidence="6 7">R270</strain>
    </source>
</reference>
<evidence type="ECO:0000256" key="5">
    <source>
        <dbReference type="SAM" id="Phobius"/>
    </source>
</evidence>
<feature type="transmembrane region" description="Helical" evidence="5">
    <location>
        <begin position="189"/>
        <end position="206"/>
    </location>
</feature>
<dbReference type="STRING" id="520767.ATZ99_21170"/>
<dbReference type="PATRIC" id="fig|520767.4.peg.2241"/>
<evidence type="ECO:0000256" key="3">
    <source>
        <dbReference type="ARBA" id="ARBA00022989"/>
    </source>
</evidence>
<evidence type="ECO:0000256" key="4">
    <source>
        <dbReference type="ARBA" id="ARBA00023136"/>
    </source>
</evidence>
<dbReference type="PANTHER" id="PTHR35529:SF2">
    <property type="entry name" value="SPORULATION PROTEIN YTAF-RELATED"/>
    <property type="match status" value="1"/>
</dbReference>
<feature type="transmembrane region" description="Helical" evidence="5">
    <location>
        <begin position="155"/>
        <end position="177"/>
    </location>
</feature>
<name>A0A161PSW9_9FIRM</name>
<evidence type="ECO:0008006" key="8">
    <source>
        <dbReference type="Google" id="ProtNLM"/>
    </source>
</evidence>
<proteinExistence type="predicted"/>
<sequence length="207" mass="22695">MFNLAMVLLLAIAVSMDSLSFGIVYGIRNIKIPVFSQAVIALFSGSVFFVSMLLGKGLCFFLPEKFIEYLGSFIFFAIACIYFFKATLKKYSGDTIATLSIKPLGIVIKILKEPESADLNVSGEIDLKESIFLGIALAIDAAAAGVGAATSGFSILRTSLLITGVEFLFLRGGYLIGSRFYRRYENKENYIFPAIIFIILGFLKLIN</sequence>
<comment type="caution">
    <text evidence="6">The sequence shown here is derived from an EMBL/GenBank/DDBJ whole genome shotgun (WGS) entry which is preliminary data.</text>
</comment>
<evidence type="ECO:0000313" key="7">
    <source>
        <dbReference type="Proteomes" id="UP000075737"/>
    </source>
</evidence>